<feature type="transmembrane region" description="Helical" evidence="1">
    <location>
        <begin position="21"/>
        <end position="44"/>
    </location>
</feature>
<dbReference type="AlphaFoldDB" id="A0A164WL42"/>
<name>A0A164WL42_9CRUS</name>
<evidence type="ECO:0000256" key="1">
    <source>
        <dbReference type="SAM" id="Phobius"/>
    </source>
</evidence>
<keyword evidence="1" id="KW-0812">Transmembrane</keyword>
<evidence type="ECO:0000313" key="2">
    <source>
        <dbReference type="EMBL" id="KZS13361.1"/>
    </source>
</evidence>
<sequence length="46" mass="5078">MGDRLGVGENKTKNIERYSGSIRLLLLLLFVCVCVCLVCSSLLYGQ</sequence>
<organism evidence="2 3">
    <name type="scientific">Daphnia magna</name>
    <dbReference type="NCBI Taxonomy" id="35525"/>
    <lineage>
        <taxon>Eukaryota</taxon>
        <taxon>Metazoa</taxon>
        <taxon>Ecdysozoa</taxon>
        <taxon>Arthropoda</taxon>
        <taxon>Crustacea</taxon>
        <taxon>Branchiopoda</taxon>
        <taxon>Diplostraca</taxon>
        <taxon>Cladocera</taxon>
        <taxon>Anomopoda</taxon>
        <taxon>Daphniidae</taxon>
        <taxon>Daphnia</taxon>
    </lineage>
</organism>
<dbReference type="EMBL" id="LRGB01001193">
    <property type="protein sequence ID" value="KZS13361.1"/>
    <property type="molecule type" value="Genomic_DNA"/>
</dbReference>
<evidence type="ECO:0000313" key="3">
    <source>
        <dbReference type="Proteomes" id="UP000076858"/>
    </source>
</evidence>
<keyword evidence="1" id="KW-0472">Membrane</keyword>
<accession>A0A164WL42</accession>
<gene>
    <name evidence="2" type="ORF">APZ42_021528</name>
</gene>
<reference evidence="2 3" key="1">
    <citation type="submission" date="2016-03" db="EMBL/GenBank/DDBJ databases">
        <title>EvidentialGene: Evidence-directed Construction of Genes on Genomes.</title>
        <authorList>
            <person name="Gilbert D.G."/>
            <person name="Choi J.-H."/>
            <person name="Mockaitis K."/>
            <person name="Colbourne J."/>
            <person name="Pfrender M."/>
        </authorList>
    </citation>
    <scope>NUCLEOTIDE SEQUENCE [LARGE SCALE GENOMIC DNA]</scope>
    <source>
        <strain evidence="2 3">Xinb3</strain>
        <tissue evidence="2">Complete organism</tissue>
    </source>
</reference>
<keyword evidence="1" id="KW-1133">Transmembrane helix</keyword>
<keyword evidence="3" id="KW-1185">Reference proteome</keyword>
<dbReference type="Proteomes" id="UP000076858">
    <property type="component" value="Unassembled WGS sequence"/>
</dbReference>
<proteinExistence type="predicted"/>
<comment type="caution">
    <text evidence="2">The sequence shown here is derived from an EMBL/GenBank/DDBJ whole genome shotgun (WGS) entry which is preliminary data.</text>
</comment>
<protein>
    <submittedName>
        <fullName evidence="2">Uncharacterized protein</fullName>
    </submittedName>
</protein>